<dbReference type="GO" id="GO:0003677">
    <property type="term" value="F:DNA binding"/>
    <property type="evidence" value="ECO:0007669"/>
    <property type="project" value="UniProtKB-KW"/>
</dbReference>
<evidence type="ECO:0000256" key="4">
    <source>
        <dbReference type="ARBA" id="ARBA00022679"/>
    </source>
</evidence>
<keyword evidence="3" id="KW-0489">Methyltransferase</keyword>
<dbReference type="SUPFAM" id="SSF53335">
    <property type="entry name" value="S-adenosyl-L-methionine-dependent methyltransferases"/>
    <property type="match status" value="1"/>
</dbReference>
<dbReference type="Gene3D" id="3.40.50.150">
    <property type="entry name" value="Vaccinia Virus protein VP39"/>
    <property type="match status" value="2"/>
</dbReference>
<reference evidence="10" key="1">
    <citation type="journal article" date="2015" name="Nature">
        <title>Complex archaea that bridge the gap between prokaryotes and eukaryotes.</title>
        <authorList>
            <person name="Spang A."/>
            <person name="Saw J.H."/>
            <person name="Jorgensen S.L."/>
            <person name="Zaremba-Niedzwiedzka K."/>
            <person name="Martijn J."/>
            <person name="Lind A.E."/>
            <person name="van Eijk R."/>
            <person name="Schleper C."/>
            <person name="Guy L."/>
            <person name="Ettema T.J."/>
        </authorList>
    </citation>
    <scope>NUCLEOTIDE SEQUENCE</scope>
</reference>
<dbReference type="AlphaFoldDB" id="A0A0F9MZS0"/>
<dbReference type="GO" id="GO:0015667">
    <property type="term" value="F:site-specific DNA-methyltransferase (cytosine-N4-specific) activity"/>
    <property type="evidence" value="ECO:0007669"/>
    <property type="project" value="UniProtKB-EC"/>
</dbReference>
<evidence type="ECO:0000256" key="3">
    <source>
        <dbReference type="ARBA" id="ARBA00022603"/>
    </source>
</evidence>
<comment type="caution">
    <text evidence="10">The sequence shown here is derived from an EMBL/GenBank/DDBJ whole genome shotgun (WGS) entry which is preliminary data.</text>
</comment>
<evidence type="ECO:0000256" key="2">
    <source>
        <dbReference type="ARBA" id="ARBA00012185"/>
    </source>
</evidence>
<dbReference type="GO" id="GO:0032259">
    <property type="term" value="P:methylation"/>
    <property type="evidence" value="ECO:0007669"/>
    <property type="project" value="UniProtKB-KW"/>
</dbReference>
<feature type="domain" description="DNA methylase N-4/N-6" evidence="9">
    <location>
        <begin position="393"/>
        <end position="432"/>
    </location>
</feature>
<keyword evidence="6" id="KW-0680">Restriction system</keyword>
<name>A0A0F9MZS0_9ZZZZ</name>
<evidence type="ECO:0000259" key="9">
    <source>
        <dbReference type="Pfam" id="PF01555"/>
    </source>
</evidence>
<evidence type="ECO:0000256" key="5">
    <source>
        <dbReference type="ARBA" id="ARBA00022691"/>
    </source>
</evidence>
<accession>A0A0F9MZS0</accession>
<dbReference type="GO" id="GO:0009307">
    <property type="term" value="P:DNA restriction-modification system"/>
    <property type="evidence" value="ECO:0007669"/>
    <property type="project" value="UniProtKB-KW"/>
</dbReference>
<evidence type="ECO:0000256" key="8">
    <source>
        <dbReference type="ARBA" id="ARBA00049120"/>
    </source>
</evidence>
<dbReference type="EMBL" id="LAZR01004860">
    <property type="protein sequence ID" value="KKN04947.1"/>
    <property type="molecule type" value="Genomic_DNA"/>
</dbReference>
<comment type="similarity">
    <text evidence="1">Belongs to the N(4)/N(6)-methyltransferase family. N(4) subfamily.</text>
</comment>
<dbReference type="InterPro" id="IPR002941">
    <property type="entry name" value="DNA_methylase_N4/N6"/>
</dbReference>
<protein>
    <recommendedName>
        <fullName evidence="2">site-specific DNA-methyltransferase (cytosine-N(4)-specific)</fullName>
        <ecNumber evidence="2">2.1.1.113</ecNumber>
    </recommendedName>
</protein>
<dbReference type="PROSITE" id="PS00093">
    <property type="entry name" value="N4_MTASE"/>
    <property type="match status" value="1"/>
</dbReference>
<dbReference type="EC" id="2.1.1.113" evidence="2"/>
<dbReference type="InterPro" id="IPR017985">
    <property type="entry name" value="MeTrfase_CN4_CS"/>
</dbReference>
<keyword evidence="7" id="KW-0238">DNA-binding</keyword>
<dbReference type="InterPro" id="IPR029063">
    <property type="entry name" value="SAM-dependent_MTases_sf"/>
</dbReference>
<dbReference type="GO" id="GO:0008170">
    <property type="term" value="F:N-methyltransferase activity"/>
    <property type="evidence" value="ECO:0007669"/>
    <property type="project" value="InterPro"/>
</dbReference>
<dbReference type="PRINTS" id="PR00508">
    <property type="entry name" value="S21N4MTFRASE"/>
</dbReference>
<organism evidence="10">
    <name type="scientific">marine sediment metagenome</name>
    <dbReference type="NCBI Taxonomy" id="412755"/>
    <lineage>
        <taxon>unclassified sequences</taxon>
        <taxon>metagenomes</taxon>
        <taxon>ecological metagenomes</taxon>
    </lineage>
</organism>
<dbReference type="Pfam" id="PF01555">
    <property type="entry name" value="N6_N4_Mtase"/>
    <property type="match status" value="2"/>
</dbReference>
<gene>
    <name evidence="10" type="ORF">LCGC14_1092150</name>
</gene>
<evidence type="ECO:0000256" key="6">
    <source>
        <dbReference type="ARBA" id="ARBA00022747"/>
    </source>
</evidence>
<evidence type="ECO:0000256" key="7">
    <source>
        <dbReference type="ARBA" id="ARBA00023125"/>
    </source>
</evidence>
<sequence>MYIHLVPYVIISETTCPICTTCLYKGKMHNSEQRSTKKMKTNIILQGDSLKQLKTLPDESIDCVMTSPPYWALRDYGVEGQLGLESTFEEYINKLCDIFDEVKRVLKKTGTCWVNLGDTYYGSGKGAGGDITDSKQVWGFENKTTKNCEHCGKEFEGYAFQKFCGSACSGVDNTPREKKGELKDKCLTLIPMRFAIEMVNRGWILRNNIIWHKRNCMPTSVKDRFTVDFEYLFFFTKNKKYFFEQQLDPTITKDNIIRDRDTTKLNNTPGRTRMGGLDKNDYNFKNKRTVWTINPKPYKEAHFAVYPEELCETPIKAGCPKFVCVKCGKPKELEIEFKSNETKKDIFLHTKYKDKVEEGSVRQGFNSSRIWKEPTKINKGYKPTCECNEEFIGGIVLDPFFGSGTTGLVALKQQKKFIGIELNKEYIEIANKRLKPYLEQRRL</sequence>
<keyword evidence="4" id="KW-0808">Transferase</keyword>
<keyword evidence="5" id="KW-0949">S-adenosyl-L-methionine</keyword>
<evidence type="ECO:0000256" key="1">
    <source>
        <dbReference type="ARBA" id="ARBA00010203"/>
    </source>
</evidence>
<feature type="domain" description="DNA methylase N-4/N-6" evidence="9">
    <location>
        <begin position="61"/>
        <end position="320"/>
    </location>
</feature>
<dbReference type="InterPro" id="IPR001091">
    <property type="entry name" value="RM_Methyltransferase"/>
</dbReference>
<evidence type="ECO:0000313" key="10">
    <source>
        <dbReference type="EMBL" id="KKN04947.1"/>
    </source>
</evidence>
<proteinExistence type="inferred from homology"/>
<comment type="catalytic activity">
    <reaction evidence="8">
        <text>a 2'-deoxycytidine in DNA + S-adenosyl-L-methionine = an N(4)-methyl-2'-deoxycytidine in DNA + S-adenosyl-L-homocysteine + H(+)</text>
        <dbReference type="Rhea" id="RHEA:16857"/>
        <dbReference type="Rhea" id="RHEA-COMP:11369"/>
        <dbReference type="Rhea" id="RHEA-COMP:13674"/>
        <dbReference type="ChEBI" id="CHEBI:15378"/>
        <dbReference type="ChEBI" id="CHEBI:57856"/>
        <dbReference type="ChEBI" id="CHEBI:59789"/>
        <dbReference type="ChEBI" id="CHEBI:85452"/>
        <dbReference type="ChEBI" id="CHEBI:137933"/>
        <dbReference type="EC" id="2.1.1.113"/>
    </reaction>
</comment>